<sequence>MWMMRQFMEEIGIGRKRQELIEDNKKDMLALTTLNIDLVLLHTNGVVEINAIICF</sequence>
<proteinExistence type="predicted"/>
<organism evidence="1 2">
    <name type="scientific">Mucilaginibacter defluvii</name>
    <dbReference type="NCBI Taxonomy" id="1196019"/>
    <lineage>
        <taxon>Bacteria</taxon>
        <taxon>Pseudomonadati</taxon>
        <taxon>Bacteroidota</taxon>
        <taxon>Sphingobacteriia</taxon>
        <taxon>Sphingobacteriales</taxon>
        <taxon>Sphingobacteriaceae</taxon>
        <taxon>Mucilaginibacter</taxon>
    </lineage>
</organism>
<reference evidence="2" key="1">
    <citation type="journal article" date="2019" name="Int. J. Syst. Evol. Microbiol.">
        <title>The Global Catalogue of Microorganisms (GCM) 10K type strain sequencing project: providing services to taxonomists for standard genome sequencing and annotation.</title>
        <authorList>
            <consortium name="The Broad Institute Genomics Platform"/>
            <consortium name="The Broad Institute Genome Sequencing Center for Infectious Disease"/>
            <person name="Wu L."/>
            <person name="Ma J."/>
        </authorList>
    </citation>
    <scope>NUCLEOTIDE SEQUENCE [LARGE SCALE GENOMIC DNA]</scope>
    <source>
        <strain evidence="2">JCM 18283</strain>
    </source>
</reference>
<comment type="caution">
    <text evidence="1">The sequence shown here is derived from an EMBL/GenBank/DDBJ whole genome shotgun (WGS) entry which is preliminary data.</text>
</comment>
<dbReference type="EMBL" id="BAABJI010000002">
    <property type="protein sequence ID" value="GAA4925286.1"/>
    <property type="molecule type" value="Genomic_DNA"/>
</dbReference>
<evidence type="ECO:0000313" key="2">
    <source>
        <dbReference type="Proteomes" id="UP001501436"/>
    </source>
</evidence>
<gene>
    <name evidence="1" type="ORF">GCM10023313_32220</name>
</gene>
<protein>
    <submittedName>
        <fullName evidence="1">Uncharacterized protein</fullName>
    </submittedName>
</protein>
<dbReference type="Proteomes" id="UP001501436">
    <property type="component" value="Unassembled WGS sequence"/>
</dbReference>
<evidence type="ECO:0000313" key="1">
    <source>
        <dbReference type="EMBL" id="GAA4925286.1"/>
    </source>
</evidence>
<accession>A0ABP9G0T7</accession>
<name>A0ABP9G0T7_9SPHI</name>
<keyword evidence="2" id="KW-1185">Reference proteome</keyword>